<dbReference type="InterPro" id="IPR001594">
    <property type="entry name" value="Palmitoyltrfase_DHHC"/>
</dbReference>
<comment type="similarity">
    <text evidence="8">Belongs to the DHHC palmitoyltransferase family.</text>
</comment>
<dbReference type="PANTHER" id="PTHR24161">
    <property type="entry name" value="ANK_REP_REGION DOMAIN-CONTAINING PROTEIN-RELATED"/>
    <property type="match status" value="1"/>
</dbReference>
<dbReference type="PROSITE" id="PS50088">
    <property type="entry name" value="ANK_REPEAT"/>
    <property type="match status" value="5"/>
</dbReference>
<feature type="repeat" description="ANK" evidence="7">
    <location>
        <begin position="218"/>
        <end position="250"/>
    </location>
</feature>
<evidence type="ECO:0000256" key="2">
    <source>
        <dbReference type="ARBA" id="ARBA00022692"/>
    </source>
</evidence>
<evidence type="ECO:0000256" key="7">
    <source>
        <dbReference type="PROSITE-ProRule" id="PRU00023"/>
    </source>
</evidence>
<evidence type="ECO:0000256" key="9">
    <source>
        <dbReference type="SAM" id="MobiDB-lite"/>
    </source>
</evidence>
<dbReference type="EC" id="2.3.1.225" evidence="8"/>
<keyword evidence="8" id="KW-0808">Transferase</keyword>
<accession>A0A7M5V2J9</accession>
<organism evidence="11 12">
    <name type="scientific">Clytia hemisphaerica</name>
    <dbReference type="NCBI Taxonomy" id="252671"/>
    <lineage>
        <taxon>Eukaryota</taxon>
        <taxon>Metazoa</taxon>
        <taxon>Cnidaria</taxon>
        <taxon>Hydrozoa</taxon>
        <taxon>Hydroidolina</taxon>
        <taxon>Leptothecata</taxon>
        <taxon>Obeliida</taxon>
        <taxon>Clytiidae</taxon>
        <taxon>Clytia</taxon>
    </lineage>
</organism>
<keyword evidence="3" id="KW-0677">Repeat</keyword>
<dbReference type="Proteomes" id="UP000594262">
    <property type="component" value="Unplaced"/>
</dbReference>
<feature type="region of interest" description="Disordered" evidence="9">
    <location>
        <begin position="1"/>
        <end position="22"/>
    </location>
</feature>
<keyword evidence="2 8" id="KW-0812">Transmembrane</keyword>
<dbReference type="GO" id="GO:0016020">
    <property type="term" value="C:membrane"/>
    <property type="evidence" value="ECO:0007669"/>
    <property type="project" value="UniProtKB-SubCell"/>
</dbReference>
<evidence type="ECO:0000256" key="5">
    <source>
        <dbReference type="ARBA" id="ARBA00023043"/>
    </source>
</evidence>
<feature type="repeat" description="ANK" evidence="7">
    <location>
        <begin position="183"/>
        <end position="216"/>
    </location>
</feature>
<dbReference type="GO" id="GO:0019706">
    <property type="term" value="F:protein-cysteine S-palmitoyltransferase activity"/>
    <property type="evidence" value="ECO:0007669"/>
    <property type="project" value="UniProtKB-EC"/>
</dbReference>
<keyword evidence="12" id="KW-1185">Reference proteome</keyword>
<dbReference type="PANTHER" id="PTHR24161:SF85">
    <property type="entry name" value="PALMITOYLTRANSFERASE HIP14"/>
    <property type="match status" value="1"/>
</dbReference>
<proteinExistence type="inferred from homology"/>
<evidence type="ECO:0000259" key="10">
    <source>
        <dbReference type="Pfam" id="PF01529"/>
    </source>
</evidence>
<feature type="transmembrane region" description="Helical" evidence="8">
    <location>
        <begin position="534"/>
        <end position="552"/>
    </location>
</feature>
<dbReference type="Pfam" id="PF01529">
    <property type="entry name" value="DHHC"/>
    <property type="match status" value="1"/>
</dbReference>
<keyword evidence="8" id="KW-0012">Acyltransferase</keyword>
<dbReference type="AlphaFoldDB" id="A0A7M5V2J9"/>
<feature type="repeat" description="ANK" evidence="7">
    <location>
        <begin position="83"/>
        <end position="115"/>
    </location>
</feature>
<evidence type="ECO:0000313" key="11">
    <source>
        <dbReference type="EnsemblMetazoa" id="CLYHEMP001319.1"/>
    </source>
</evidence>
<keyword evidence="5 7" id="KW-0040">ANK repeat</keyword>
<keyword evidence="6 8" id="KW-0472">Membrane</keyword>
<feature type="transmembrane region" description="Helical" evidence="8">
    <location>
        <begin position="377"/>
        <end position="395"/>
    </location>
</feature>
<comment type="subcellular location">
    <subcellularLocation>
        <location evidence="1">Membrane</location>
        <topology evidence="1">Multi-pass membrane protein</topology>
    </subcellularLocation>
</comment>
<feature type="transmembrane region" description="Helical" evidence="8">
    <location>
        <begin position="299"/>
        <end position="315"/>
    </location>
</feature>
<evidence type="ECO:0000256" key="4">
    <source>
        <dbReference type="ARBA" id="ARBA00022989"/>
    </source>
</evidence>
<dbReference type="EnsemblMetazoa" id="CLYHEMT001319.1">
    <property type="protein sequence ID" value="CLYHEMP001319.1"/>
    <property type="gene ID" value="CLYHEMG001319"/>
</dbReference>
<feature type="transmembrane region" description="Helical" evidence="8">
    <location>
        <begin position="475"/>
        <end position="496"/>
    </location>
</feature>
<feature type="domain" description="Palmitoyltransferase DHHC" evidence="10">
    <location>
        <begin position="427"/>
        <end position="559"/>
    </location>
</feature>
<evidence type="ECO:0000256" key="1">
    <source>
        <dbReference type="ARBA" id="ARBA00004141"/>
    </source>
</evidence>
<feature type="transmembrane region" description="Helical" evidence="8">
    <location>
        <begin position="350"/>
        <end position="371"/>
    </location>
</feature>
<comment type="domain">
    <text evidence="8">The DHHC domain is required for palmitoyltransferase activity.</text>
</comment>
<protein>
    <recommendedName>
        <fullName evidence="8">Palmitoyltransferase</fullName>
        <ecNumber evidence="8">2.3.1.225</ecNumber>
    </recommendedName>
</protein>
<evidence type="ECO:0000256" key="8">
    <source>
        <dbReference type="RuleBase" id="RU079119"/>
    </source>
</evidence>
<feature type="repeat" description="ANK" evidence="7">
    <location>
        <begin position="117"/>
        <end position="149"/>
    </location>
</feature>
<name>A0A7M5V2J9_9CNID</name>
<keyword evidence="4 8" id="KW-1133">Transmembrane helix</keyword>
<dbReference type="OrthoDB" id="6781668at2759"/>
<dbReference type="SUPFAM" id="SSF48403">
    <property type="entry name" value="Ankyrin repeat"/>
    <property type="match status" value="1"/>
</dbReference>
<dbReference type="SMART" id="SM00248">
    <property type="entry name" value="ANK"/>
    <property type="match status" value="6"/>
</dbReference>
<reference evidence="11" key="1">
    <citation type="submission" date="2021-01" db="UniProtKB">
        <authorList>
            <consortium name="EnsemblMetazoa"/>
        </authorList>
    </citation>
    <scope>IDENTIFICATION</scope>
</reference>
<dbReference type="InterPro" id="IPR002110">
    <property type="entry name" value="Ankyrin_rpt"/>
</dbReference>
<sequence length="626" mass="71714">MQGDPPTEESYIALADPDSKDSHKLYPTNTAVNTFVSASGARQAPAVDTNQYDIIKAAQYGFLDRVKHLVEIEGADIRKPDAENVTVLHWAAINNRIDVVQYFLLKGAIVDQRGGTLNGTPLHWAIRQGLLDMVIMLMRHGADPSLEDNEGCAGIHLAAQFGHSTIVAYLLSKGVDVDVMDQNGMTPLMWASYRSFGIDPLRLILNFGASVNYCDSNYKNTALHWAIASSNTNSVPSLLKSGASLEATNNKGQTPADLADERKNNYIRHKIKEEYTKRGHGSPSFLKNLLSDAESRRQVTFYFPFIPLFAIGFIVEYSPWWPYTICMLTVLFGGIQYFMKFFYDPVKNSLAVGMYLATKSYLFSSLFLYFWPLLQTLQIHVVFWTNTTLVTYFFVKSWKSDPGFIKISPSEQKKQIIELAEKRMLNDFSKFCTTCLLRRPIRSKHCSICDRCVARMDHHCPWVDNCIGMKNHGHFIGFLFFLFFMNLWYMWATIQYYNTFCGPFNEGILIAAIRAFSCAPWVSWGFCMASFHSLWVGALLSCNLYQVFWLGMTTNERMNAPRYKHFQSNNGKIKSPFNNGVIQNIADFFNFSFFGLVRPRNIDWMNEYSREHFHGPQDNWRKYENI</sequence>
<dbReference type="Pfam" id="PF12796">
    <property type="entry name" value="Ank_2"/>
    <property type="match status" value="2"/>
</dbReference>
<feature type="repeat" description="ANK" evidence="7">
    <location>
        <begin position="150"/>
        <end position="182"/>
    </location>
</feature>
<feature type="transmembrane region" description="Helical" evidence="8">
    <location>
        <begin position="321"/>
        <end position="338"/>
    </location>
</feature>
<dbReference type="PROSITE" id="PS50216">
    <property type="entry name" value="DHHC"/>
    <property type="match status" value="1"/>
</dbReference>
<evidence type="ECO:0000256" key="3">
    <source>
        <dbReference type="ARBA" id="ARBA00022737"/>
    </source>
</evidence>
<evidence type="ECO:0000256" key="6">
    <source>
        <dbReference type="ARBA" id="ARBA00023136"/>
    </source>
</evidence>
<evidence type="ECO:0000313" key="12">
    <source>
        <dbReference type="Proteomes" id="UP000594262"/>
    </source>
</evidence>
<dbReference type="PROSITE" id="PS50297">
    <property type="entry name" value="ANK_REP_REGION"/>
    <property type="match status" value="4"/>
</dbReference>
<comment type="catalytic activity">
    <reaction evidence="8">
        <text>L-cysteinyl-[protein] + hexadecanoyl-CoA = S-hexadecanoyl-L-cysteinyl-[protein] + CoA</text>
        <dbReference type="Rhea" id="RHEA:36683"/>
        <dbReference type="Rhea" id="RHEA-COMP:10131"/>
        <dbReference type="Rhea" id="RHEA-COMP:11032"/>
        <dbReference type="ChEBI" id="CHEBI:29950"/>
        <dbReference type="ChEBI" id="CHEBI:57287"/>
        <dbReference type="ChEBI" id="CHEBI:57379"/>
        <dbReference type="ChEBI" id="CHEBI:74151"/>
        <dbReference type="EC" id="2.3.1.225"/>
    </reaction>
</comment>
<dbReference type="InterPro" id="IPR036770">
    <property type="entry name" value="Ankyrin_rpt-contain_sf"/>
</dbReference>
<dbReference type="Gene3D" id="1.25.40.20">
    <property type="entry name" value="Ankyrin repeat-containing domain"/>
    <property type="match status" value="1"/>
</dbReference>